<evidence type="ECO:0000259" key="1">
    <source>
        <dbReference type="Pfam" id="PF12728"/>
    </source>
</evidence>
<dbReference type="InterPro" id="IPR009061">
    <property type="entry name" value="DNA-bd_dom_put_sf"/>
</dbReference>
<sequence length="71" mass="8028">MPHHHDCSPIAPDYLRTGDLIKMLPVARNTLHAMVKRGELPKPDMIIGNQRLWHKSTILPVVERILNGGVE</sequence>
<accession>A0A0H5QHN3</accession>
<dbReference type="AlphaFoldDB" id="A0A0H5QHN3"/>
<name>A0A0H5QHN3_9ZZZZ</name>
<dbReference type="Pfam" id="PF12728">
    <property type="entry name" value="HTH_17"/>
    <property type="match status" value="1"/>
</dbReference>
<protein>
    <recommendedName>
        <fullName evidence="1">Helix-turn-helix domain-containing protein</fullName>
    </recommendedName>
</protein>
<dbReference type="EMBL" id="LN853245">
    <property type="protein sequence ID" value="CRY95402.1"/>
    <property type="molecule type" value="Genomic_DNA"/>
</dbReference>
<evidence type="ECO:0000313" key="2">
    <source>
        <dbReference type="EMBL" id="CRY95402.1"/>
    </source>
</evidence>
<feature type="domain" description="Helix-turn-helix" evidence="1">
    <location>
        <begin position="14"/>
        <end position="58"/>
    </location>
</feature>
<reference evidence="2" key="2">
    <citation type="submission" date="2015-07" db="EMBL/GenBank/DDBJ databases">
        <title>Plasmids, circular viruses and viroids from rat gut.</title>
        <authorList>
            <person name="Jorgensen T.J."/>
            <person name="Hansen M.A."/>
            <person name="Xu Z."/>
            <person name="Tabak M.A."/>
            <person name="Sorensen S.J."/>
            <person name="Hansen L.H."/>
        </authorList>
    </citation>
    <scope>NUCLEOTIDE SEQUENCE</scope>
    <source>
        <strain evidence="2">RGRH0616</strain>
    </source>
</reference>
<organism evidence="2">
    <name type="scientific">uncultured prokaryote</name>
    <dbReference type="NCBI Taxonomy" id="198431"/>
    <lineage>
        <taxon>unclassified sequences</taxon>
        <taxon>environmental samples</taxon>
    </lineage>
</organism>
<reference evidence="2" key="1">
    <citation type="submission" date="2015-06" db="EMBL/GenBank/DDBJ databases">
        <authorList>
            <person name="Joergensen T."/>
        </authorList>
    </citation>
    <scope>NUCLEOTIDE SEQUENCE</scope>
    <source>
        <strain evidence="2">RGRH0616</strain>
    </source>
</reference>
<dbReference type="InterPro" id="IPR041657">
    <property type="entry name" value="HTH_17"/>
</dbReference>
<proteinExistence type="predicted"/>
<dbReference type="SUPFAM" id="SSF46955">
    <property type="entry name" value="Putative DNA-binding domain"/>
    <property type="match status" value="1"/>
</dbReference>